<dbReference type="PANTHER" id="PTHR10484">
    <property type="entry name" value="HISTONE H4"/>
    <property type="match status" value="1"/>
</dbReference>
<dbReference type="SMART" id="SM00417">
    <property type="entry name" value="H4"/>
    <property type="match status" value="1"/>
</dbReference>
<dbReference type="EMBL" id="CP134188">
    <property type="protein sequence ID" value="WPB02855.1"/>
    <property type="molecule type" value="Genomic_DNA"/>
</dbReference>
<dbReference type="InterPro" id="IPR001951">
    <property type="entry name" value="Histone_H4"/>
</dbReference>
<reference evidence="12 14" key="2">
    <citation type="submission" date="2023-09" db="EMBL/GenBank/DDBJ databases">
        <title>Complete-Gapless Cercospora beticola genome.</title>
        <authorList>
            <person name="Wyatt N.A."/>
            <person name="Spanner R.E."/>
            <person name="Bolton M.D."/>
        </authorList>
    </citation>
    <scope>NUCLEOTIDE SEQUENCE [LARGE SCALE GENOMIC DNA]</scope>
    <source>
        <strain evidence="12">Cb09-40</strain>
    </source>
</reference>
<name>A0A2G5H8X1_CERBT</name>
<dbReference type="PRINTS" id="PR00623">
    <property type="entry name" value="HISTONEH4"/>
</dbReference>
<keyword evidence="6 8" id="KW-0539">Nucleus</keyword>
<dbReference type="Gene3D" id="1.10.20.10">
    <property type="entry name" value="Histone, subunit A"/>
    <property type="match status" value="1"/>
</dbReference>
<accession>A0A2G5H8X1</accession>
<evidence type="ECO:0000256" key="5">
    <source>
        <dbReference type="ARBA" id="ARBA00023125"/>
    </source>
</evidence>
<feature type="region of interest" description="Disordered" evidence="9">
    <location>
        <begin position="1"/>
        <end position="34"/>
    </location>
</feature>
<dbReference type="GO" id="GO:0000786">
    <property type="term" value="C:nucleosome"/>
    <property type="evidence" value="ECO:0007669"/>
    <property type="project" value="UniProtKB-KW"/>
</dbReference>
<evidence type="ECO:0000313" key="12">
    <source>
        <dbReference type="EMBL" id="WPB02855.1"/>
    </source>
</evidence>
<evidence type="ECO:0000259" key="10">
    <source>
        <dbReference type="SMART" id="SM00803"/>
    </source>
</evidence>
<evidence type="ECO:0000256" key="9">
    <source>
        <dbReference type="SAM" id="MobiDB-lite"/>
    </source>
</evidence>
<evidence type="ECO:0000313" key="13">
    <source>
        <dbReference type="Proteomes" id="UP000230605"/>
    </source>
</evidence>
<dbReference type="GO" id="GO:0005634">
    <property type="term" value="C:nucleus"/>
    <property type="evidence" value="ECO:0007669"/>
    <property type="project" value="UniProtKB-SubCell"/>
</dbReference>
<evidence type="ECO:0000313" key="11">
    <source>
        <dbReference type="EMBL" id="PIA88976.1"/>
    </source>
</evidence>
<proteinExistence type="inferred from homology"/>
<dbReference type="Proteomes" id="UP000230605">
    <property type="component" value="Chromosome 5"/>
</dbReference>
<feature type="domain" description="TATA box binding protein associated factor (TAF) histone-like fold" evidence="10">
    <location>
        <begin position="45"/>
        <end position="107"/>
    </location>
</feature>
<dbReference type="InterPro" id="IPR009072">
    <property type="entry name" value="Histone-fold"/>
</dbReference>
<dbReference type="InterPro" id="IPR004823">
    <property type="entry name" value="TAF_TATA-bd_Histone-like_dom"/>
</dbReference>
<dbReference type="GO" id="GO:0003677">
    <property type="term" value="F:DNA binding"/>
    <property type="evidence" value="ECO:0007669"/>
    <property type="project" value="UniProtKB-KW"/>
</dbReference>
<protein>
    <recommendedName>
        <fullName evidence="8">Histone H4</fullName>
    </recommendedName>
</protein>
<evidence type="ECO:0000256" key="3">
    <source>
        <dbReference type="ARBA" id="ARBA00006564"/>
    </source>
</evidence>
<dbReference type="SUPFAM" id="SSF47113">
    <property type="entry name" value="Histone-fold"/>
    <property type="match status" value="1"/>
</dbReference>
<dbReference type="SMART" id="SM00803">
    <property type="entry name" value="TAF"/>
    <property type="match status" value="1"/>
</dbReference>
<evidence type="ECO:0000256" key="1">
    <source>
        <dbReference type="ARBA" id="ARBA00004123"/>
    </source>
</evidence>
<dbReference type="EMBL" id="LKMD01000108">
    <property type="protein sequence ID" value="PIA88976.1"/>
    <property type="molecule type" value="Genomic_DNA"/>
</dbReference>
<organism evidence="11 13">
    <name type="scientific">Cercospora beticola</name>
    <name type="common">Sugarbeet leaf spot fungus</name>
    <dbReference type="NCBI Taxonomy" id="122368"/>
    <lineage>
        <taxon>Eukaryota</taxon>
        <taxon>Fungi</taxon>
        <taxon>Dikarya</taxon>
        <taxon>Ascomycota</taxon>
        <taxon>Pezizomycotina</taxon>
        <taxon>Dothideomycetes</taxon>
        <taxon>Dothideomycetidae</taxon>
        <taxon>Mycosphaerellales</taxon>
        <taxon>Mycosphaerellaceae</taxon>
        <taxon>Cercospora</taxon>
    </lineage>
</organism>
<dbReference type="GeneID" id="35430743"/>
<dbReference type="OrthoDB" id="3919494at2759"/>
<evidence type="ECO:0000256" key="6">
    <source>
        <dbReference type="ARBA" id="ARBA00023242"/>
    </source>
</evidence>
<dbReference type="CDD" id="cd22912">
    <property type="entry name" value="HFD_H4"/>
    <property type="match status" value="1"/>
</dbReference>
<evidence type="ECO:0000256" key="7">
    <source>
        <dbReference type="ARBA" id="ARBA00023269"/>
    </source>
</evidence>
<dbReference type="GO" id="GO:0046982">
    <property type="term" value="F:protein heterodimerization activity"/>
    <property type="evidence" value="ECO:0007669"/>
    <property type="project" value="InterPro"/>
</dbReference>
<comment type="subunit">
    <text evidence="8">The nucleosome is a histone octamer containing two molecules each of H2A, H2B, H3 and H4 assembled in one H3-H4 heterotetramer and two H2A-H2B heterodimers. The octamer wraps approximately 147 bp of DNA.</text>
</comment>
<dbReference type="Pfam" id="PF02969">
    <property type="entry name" value="TAF"/>
    <property type="match status" value="1"/>
</dbReference>
<comment type="function">
    <text evidence="8">Core component of nucleosome. Nucleosomes wrap and compact DNA into chromatin, limiting DNA accessibility to the cellular machineries which require DNA as a template. Histones thereby play a central role in transcription regulation, DNA repair, DNA replication and chromosomal stability. DNA accessibility is regulated via a complex set of post-translational modifications of histones, also called histone code, and nucleosome remodeling.</text>
</comment>
<dbReference type="AlphaFoldDB" id="A0A2G5H8X1"/>
<evidence type="ECO:0000256" key="4">
    <source>
        <dbReference type="ARBA" id="ARBA00022454"/>
    </source>
</evidence>
<dbReference type="GO" id="GO:0030527">
    <property type="term" value="F:structural constituent of chromatin"/>
    <property type="evidence" value="ECO:0007669"/>
    <property type="project" value="InterPro"/>
</dbReference>
<comment type="subcellular location">
    <subcellularLocation>
        <location evidence="2">Chromosome</location>
    </subcellularLocation>
    <subcellularLocation>
        <location evidence="1">Nucleus</location>
    </subcellularLocation>
</comment>
<dbReference type="Proteomes" id="UP001302367">
    <property type="component" value="Chromosome 5"/>
</dbReference>
<keyword evidence="5 8" id="KW-0238">DNA-binding</keyword>
<keyword evidence="7 8" id="KW-0544">Nucleosome core</keyword>
<sequence length="125" mass="13823">MAARKSAPSLPTALNAVNTAPNPRTGRGQGLRHHQKVLRDNVQGVTKPAIRRLARRGGVKRISGDIYSGIRVALKQRLEELIKRAALIVEVSNRKTVTTIDVVYALKQYGATIYGFERDCGYRVI</sequence>
<keyword evidence="14" id="KW-1185">Reference proteome</keyword>
<keyword evidence="4 8" id="KW-0158">Chromosome</keyword>
<dbReference type="RefSeq" id="XP_023449130.1">
    <property type="nucleotide sequence ID" value="XM_023599677.1"/>
</dbReference>
<evidence type="ECO:0000313" key="14">
    <source>
        <dbReference type="Proteomes" id="UP001302367"/>
    </source>
</evidence>
<evidence type="ECO:0000256" key="2">
    <source>
        <dbReference type="ARBA" id="ARBA00004286"/>
    </source>
</evidence>
<reference evidence="11 13" key="1">
    <citation type="submission" date="2015-10" db="EMBL/GenBank/DDBJ databases">
        <title>The cercosporin biosynthetic gene cluster was horizontally transferred to several fungal lineages and shown to be expanded in Cercospora beticola based on microsynteny with recipient genomes.</title>
        <authorList>
            <person name="De Jonge R."/>
            <person name="Ebert M.K."/>
            <person name="Suttle J.C."/>
            <person name="Jurick Ii W.M."/>
            <person name="Secor G.A."/>
            <person name="Thomma B.P."/>
            <person name="Van De Peer Y."/>
            <person name="Bolton M.D."/>
        </authorList>
    </citation>
    <scope>NUCLEOTIDE SEQUENCE [LARGE SCALE GENOMIC DNA]</scope>
    <source>
        <strain evidence="11 13">09-40</strain>
    </source>
</reference>
<gene>
    <name evidence="12" type="primary">HHF1</name>
    <name evidence="11" type="ORF">CB0940_06937</name>
    <name evidence="12" type="ORF">RHO25_007491</name>
</gene>
<evidence type="ECO:0000256" key="8">
    <source>
        <dbReference type="RuleBase" id="RU000528"/>
    </source>
</evidence>
<comment type="similarity">
    <text evidence="3 8">Belongs to the histone H4 family.</text>
</comment>